<dbReference type="PANTHER" id="PTHR37984">
    <property type="entry name" value="PROTEIN CBG26694"/>
    <property type="match status" value="1"/>
</dbReference>
<dbReference type="InterPro" id="IPR041588">
    <property type="entry name" value="Integrase_H2C2"/>
</dbReference>
<dbReference type="InterPro" id="IPR043502">
    <property type="entry name" value="DNA/RNA_pol_sf"/>
</dbReference>
<dbReference type="GO" id="GO:0003964">
    <property type="term" value="F:RNA-directed DNA polymerase activity"/>
    <property type="evidence" value="ECO:0007669"/>
    <property type="project" value="UniProtKB-KW"/>
</dbReference>
<dbReference type="Pfam" id="PF00077">
    <property type="entry name" value="RVP"/>
    <property type="match status" value="1"/>
</dbReference>
<dbReference type="InterPro" id="IPR001584">
    <property type="entry name" value="Integrase_cat-core"/>
</dbReference>
<sequence length="1558" mass="180021">MLRMQKFRSYWQKLLEAAEWRASNQYATVAASPSSVHGPKKPVIGTQPGQVSVPMISVNKIGKQFYVNIKIFDSNVRFLVDTGSQLNIIRKKNVPKNKKIEKTKIEVMNYSGGRIEIFGKVEAEIVIDGTCWGKSEFFVVSDELSPILGVPALVDNEILINLKRMKLIQSGPVERFCKLNRIEVLAEEEQIVSFKAYSQSTCTFRPKTEMLIDLHVPDINSTKNLFFEESNLGDCKLQLIPSYQMVENKDKIFRVLVINPSESSIKIPAGTVFVHLSEIFEIAKLKESSNRDRLKNITVGKITSPKIKNEFYTLVNKYSYLFLESDDPLPACSIEKFSIITESPQPISTHPYRTPFSVRNELRSILDQFLENKLIEPCSSPWNSPSLLVRKKDGRFRLVIDYRRLNDATLQMHHPLPNLEDSISYLEKSRVYSMCDMIKGFHQIDLDEDSKQKTAFSNEFGQFQYTRMPMGCKNAPSFFMRIMDKALLGVKKTEIIAYMDDLLCHSQTEVEHIKILEKLFQILAVNNLRINSKKAAFFTDSVNFCGYDISNGKICPSQDKIEAIQKLKIPRTKDAAQSLFGALNYHRRFIRNFAELALPISKTYRSSFAWTEKATEALEILKEKICENAMNLKIPPADEGNFVLETDASDKGYGGVLYICESDLSNDSHCHNSNCLIPVCYNSGNFSPVQQNYTIVEKELLSGKLCMEKWAIYLAFKKFQWITDNSNIKYVRTLRTNNQKIARWLTDLQSFSFTISQRPSSKMKISDFLSRHDKNSINQIKLGESDFSEIQKMDETLGAIFKFIRIDRWPNNPKGDILFYCSMRKNLKILESGELALIEENVTRICVPKDIENEIIEEYHNYCHTGIDQTFSKIAKKYVWPRMNMAIREFIRTCDFCQKDKPNFHPNRAPVLSFRTPNGPYEIYGFDLITLPPTDFGNKYVMVMIDFFSKFAYCEPLKSRNSSYLLSKFRNVIFKNPFFPKMVVLDNAREHSELAKFMTNNNIEPHFTPPRHPSSNGQVENFNRTLKSRLRAKCKYENWDLVLQEILHDINASEHSVTKKSPFFIQSGAECPHNIFDNNYRNYNLDRKTKFEDIQKLIEEEKNKRMAKFSNPKFNAYNLGDLVLIKNFESKKPAFLGPFKITSKSTAGTWYTVESDKKTFRRHADHLKIYNSRINDDNCPNTSNPQNLENRVSESPNYRATYQGTGFSGPHFVAEEQLNIFDNNEEIEKMLDECARDMTNKISSTIFSEWLFSTADSLYASDSSSDSSITSDQNSVISGIDNLEDHQIQELETENTQTEIVQDNSSEYNDLESNISDEYEFEPNSNFEVTVDSESEPETIINSELEASPHLISYDKLEITENRKREREPSDNPTQAQKMPNLEINLETPNSSPKIKRTNLMIKFENDDRDFFSRLDDKFQVINAEHEVEKGCVLKLGELTKETLLYICSRFRLKNEETEKVSELRIKIREYITNNHPNWRKSTSGEFLFFSVLNFNEQKTLYDMSRTELKVLTSQFELPINIQSKNKTEIIACIENIFSKLHPNHPRNDNDLIFGPEI</sequence>
<feature type="region of interest" description="Disordered" evidence="11">
    <location>
        <begin position="1360"/>
        <end position="1391"/>
    </location>
</feature>
<gene>
    <name evidence="15" type="primary">pol</name>
</gene>
<dbReference type="PANTHER" id="PTHR37984:SF5">
    <property type="entry name" value="PROTEIN NYNRIN-LIKE"/>
    <property type="match status" value="1"/>
</dbReference>
<dbReference type="SUPFAM" id="SSF50630">
    <property type="entry name" value="Acid proteases"/>
    <property type="match status" value="1"/>
</dbReference>
<dbReference type="Gene3D" id="3.10.10.10">
    <property type="entry name" value="HIV Type 1 Reverse Transcriptase, subunit A, domain 1"/>
    <property type="match status" value="1"/>
</dbReference>
<dbReference type="PROSITE" id="PS50994">
    <property type="entry name" value="INTEGRASE"/>
    <property type="match status" value="1"/>
</dbReference>
<evidence type="ECO:0000256" key="2">
    <source>
        <dbReference type="ARBA" id="ARBA00012180"/>
    </source>
</evidence>
<feature type="domain" description="Peptidase A2" evidence="12">
    <location>
        <begin position="76"/>
        <end position="152"/>
    </location>
</feature>
<evidence type="ECO:0000256" key="7">
    <source>
        <dbReference type="ARBA" id="ARBA00022759"/>
    </source>
</evidence>
<dbReference type="InterPro" id="IPR001969">
    <property type="entry name" value="Aspartic_peptidase_AS"/>
</dbReference>
<dbReference type="GO" id="GO:0003676">
    <property type="term" value="F:nucleic acid binding"/>
    <property type="evidence" value="ECO:0007669"/>
    <property type="project" value="InterPro"/>
</dbReference>
<accession>Q6GV83</accession>
<feature type="domain" description="Integrase catalytic" evidence="14">
    <location>
        <begin position="916"/>
        <end position="1070"/>
    </location>
</feature>
<evidence type="ECO:0000256" key="6">
    <source>
        <dbReference type="ARBA" id="ARBA00022722"/>
    </source>
</evidence>
<evidence type="ECO:0000256" key="8">
    <source>
        <dbReference type="ARBA" id="ARBA00022801"/>
    </source>
</evidence>
<dbReference type="SUPFAM" id="SSF53098">
    <property type="entry name" value="Ribonuclease H-like"/>
    <property type="match status" value="1"/>
</dbReference>
<evidence type="ECO:0000259" key="13">
    <source>
        <dbReference type="PROSITE" id="PS50878"/>
    </source>
</evidence>
<dbReference type="Pfam" id="PF17921">
    <property type="entry name" value="Integrase_H2C2"/>
    <property type="match status" value="1"/>
</dbReference>
<comment type="similarity">
    <text evidence="1">Belongs to the beta type-B retroviral polymerase family. HERV class-II K(HML-2) pol subfamily.</text>
</comment>
<evidence type="ECO:0000259" key="14">
    <source>
        <dbReference type="PROSITE" id="PS50994"/>
    </source>
</evidence>
<dbReference type="InterPro" id="IPR036397">
    <property type="entry name" value="RNaseH_sf"/>
</dbReference>
<dbReference type="InterPro" id="IPR012337">
    <property type="entry name" value="RNaseH-like_sf"/>
</dbReference>
<dbReference type="Pfam" id="PF00078">
    <property type="entry name" value="RVT_1"/>
    <property type="match status" value="1"/>
</dbReference>
<evidence type="ECO:0000256" key="11">
    <source>
        <dbReference type="SAM" id="MobiDB-lite"/>
    </source>
</evidence>
<dbReference type="CDD" id="cd01647">
    <property type="entry name" value="RT_LTR"/>
    <property type="match status" value="1"/>
</dbReference>
<dbReference type="EC" id="3.1.26.4" evidence="2"/>
<feature type="domain" description="Reverse transcriptase" evidence="13">
    <location>
        <begin position="370"/>
        <end position="549"/>
    </location>
</feature>
<dbReference type="PROSITE" id="PS00141">
    <property type="entry name" value="ASP_PROTEASE"/>
    <property type="match status" value="1"/>
</dbReference>
<dbReference type="Gene3D" id="1.10.340.70">
    <property type="match status" value="1"/>
</dbReference>
<dbReference type="PROSITE" id="PS50175">
    <property type="entry name" value="ASP_PROT_RETROV"/>
    <property type="match status" value="1"/>
</dbReference>
<dbReference type="InterPro" id="IPR000477">
    <property type="entry name" value="RT_dom"/>
</dbReference>
<evidence type="ECO:0000313" key="15">
    <source>
        <dbReference type="EMBL" id="AAT48675.1"/>
    </source>
</evidence>
<keyword evidence="7" id="KW-0255">Endonuclease</keyword>
<dbReference type="EMBL" id="AY634220">
    <property type="protein sequence ID" value="AAT48675.1"/>
    <property type="molecule type" value="Genomic_DNA"/>
</dbReference>
<reference evidence="15" key="2">
    <citation type="submission" date="2004-05" db="EMBL/GenBank/DDBJ databases">
        <authorList>
            <person name="Volff J.-N."/>
            <person name="Lehrach H."/>
            <person name="Reinhardt R."/>
            <person name="Chourrout D."/>
        </authorList>
    </citation>
    <scope>NUCLEOTIDE SEQUENCE</scope>
</reference>
<dbReference type="GO" id="GO:0015074">
    <property type="term" value="P:DNA integration"/>
    <property type="evidence" value="ECO:0007669"/>
    <property type="project" value="InterPro"/>
</dbReference>
<keyword evidence="4" id="KW-0808">Transferase</keyword>
<dbReference type="GO" id="GO:0006508">
    <property type="term" value="P:proteolysis"/>
    <property type="evidence" value="ECO:0007669"/>
    <property type="project" value="InterPro"/>
</dbReference>
<dbReference type="EC" id="2.7.7.49" evidence="3"/>
<keyword evidence="6" id="KW-0540">Nuclease</keyword>
<dbReference type="CDD" id="cd00303">
    <property type="entry name" value="retropepsin_like"/>
    <property type="match status" value="1"/>
</dbReference>
<dbReference type="InterPro" id="IPR043128">
    <property type="entry name" value="Rev_trsase/Diguanyl_cyclase"/>
</dbReference>
<evidence type="ECO:0000256" key="3">
    <source>
        <dbReference type="ARBA" id="ARBA00012493"/>
    </source>
</evidence>
<organism evidence="15">
    <name type="scientific">Oikopleura dioica</name>
    <name type="common">Tunicate</name>
    <dbReference type="NCBI Taxonomy" id="34765"/>
    <lineage>
        <taxon>Eukaryota</taxon>
        <taxon>Metazoa</taxon>
        <taxon>Chordata</taxon>
        <taxon>Tunicata</taxon>
        <taxon>Appendicularia</taxon>
        <taxon>Copelata</taxon>
        <taxon>Oikopleuridae</taxon>
        <taxon>Oikopleura</taxon>
    </lineage>
</organism>
<keyword evidence="8" id="KW-0378">Hydrolase</keyword>
<dbReference type="InterPro" id="IPR050951">
    <property type="entry name" value="Retrovirus_Pol_polyprotein"/>
</dbReference>
<dbReference type="GO" id="GO:0004190">
    <property type="term" value="F:aspartic-type endopeptidase activity"/>
    <property type="evidence" value="ECO:0007669"/>
    <property type="project" value="InterPro"/>
</dbReference>
<dbReference type="SUPFAM" id="SSF56672">
    <property type="entry name" value="DNA/RNA polymerases"/>
    <property type="match status" value="1"/>
</dbReference>
<name>Q6GV83_OIKDI</name>
<evidence type="ECO:0000256" key="4">
    <source>
        <dbReference type="ARBA" id="ARBA00022679"/>
    </source>
</evidence>
<dbReference type="InterPro" id="IPR018061">
    <property type="entry name" value="Retropepsins"/>
</dbReference>
<dbReference type="Gene3D" id="2.40.70.10">
    <property type="entry name" value="Acid Proteases"/>
    <property type="match status" value="1"/>
</dbReference>
<dbReference type="GO" id="GO:0004523">
    <property type="term" value="F:RNA-DNA hybrid ribonuclease activity"/>
    <property type="evidence" value="ECO:0007669"/>
    <property type="project" value="UniProtKB-EC"/>
</dbReference>
<dbReference type="InterPro" id="IPR001995">
    <property type="entry name" value="Peptidase_A2_cat"/>
</dbReference>
<feature type="compositionally biased region" description="Basic and acidic residues" evidence="11">
    <location>
        <begin position="1360"/>
        <end position="1370"/>
    </location>
</feature>
<evidence type="ECO:0000256" key="10">
    <source>
        <dbReference type="ARBA" id="ARBA00039658"/>
    </source>
</evidence>
<evidence type="ECO:0000259" key="12">
    <source>
        <dbReference type="PROSITE" id="PS50175"/>
    </source>
</evidence>
<evidence type="ECO:0000256" key="9">
    <source>
        <dbReference type="ARBA" id="ARBA00022918"/>
    </source>
</evidence>
<evidence type="ECO:0000256" key="1">
    <source>
        <dbReference type="ARBA" id="ARBA00010879"/>
    </source>
</evidence>
<dbReference type="InterPro" id="IPR021109">
    <property type="entry name" value="Peptidase_aspartic_dom_sf"/>
</dbReference>
<dbReference type="PROSITE" id="PS50878">
    <property type="entry name" value="RT_POL"/>
    <property type="match status" value="1"/>
</dbReference>
<dbReference type="Pfam" id="PF00665">
    <property type="entry name" value="rve"/>
    <property type="match status" value="1"/>
</dbReference>
<protein>
    <recommendedName>
        <fullName evidence="10">Gypsy retrotransposon integrase-like protein 1</fullName>
        <ecNumber evidence="3">2.7.7.49</ecNumber>
        <ecNumber evidence="2">3.1.26.4</ecNumber>
    </recommendedName>
</protein>
<dbReference type="InterPro" id="IPR041373">
    <property type="entry name" value="RT_RNaseH"/>
</dbReference>
<dbReference type="CDD" id="cd09274">
    <property type="entry name" value="RNase_HI_RT_Ty3"/>
    <property type="match status" value="1"/>
</dbReference>
<keyword evidence="9" id="KW-0695">RNA-directed DNA polymerase</keyword>
<dbReference type="Gene3D" id="3.30.70.270">
    <property type="match status" value="2"/>
</dbReference>
<proteinExistence type="inferred from homology"/>
<dbReference type="Gene3D" id="3.30.420.10">
    <property type="entry name" value="Ribonuclease H-like superfamily/Ribonuclease H"/>
    <property type="match status" value="1"/>
</dbReference>
<evidence type="ECO:0000256" key="5">
    <source>
        <dbReference type="ARBA" id="ARBA00022695"/>
    </source>
</evidence>
<keyword evidence="5" id="KW-0548">Nucleotidyltransferase</keyword>
<reference evidence="15" key="1">
    <citation type="journal article" date="2004" name="Mol. Biol. Evol.">
        <title>Retroelement dynamics and a novel type of chordate retrovirus-like element in the miniature genome of the tunicate Oikopleura dioica.</title>
        <authorList>
            <person name="Volff J.N."/>
            <person name="Lehrach H."/>
            <person name="Reinhardt R."/>
            <person name="Chourrout D."/>
        </authorList>
    </citation>
    <scope>NUCLEOTIDE SEQUENCE</scope>
</reference>
<dbReference type="Pfam" id="PF17917">
    <property type="entry name" value="RT_RNaseH"/>
    <property type="match status" value="1"/>
</dbReference>